<dbReference type="InterPro" id="IPR032675">
    <property type="entry name" value="LRR_dom_sf"/>
</dbReference>
<dbReference type="EMBL" id="JAYWIO010000005">
    <property type="protein sequence ID" value="KAK7258731.1"/>
    <property type="molecule type" value="Genomic_DNA"/>
</dbReference>
<dbReference type="InterPro" id="IPR006553">
    <property type="entry name" value="Leu-rich_rpt_Cys-con_subtyp"/>
</dbReference>
<dbReference type="InterPro" id="IPR044974">
    <property type="entry name" value="Disease_R_plants"/>
</dbReference>
<evidence type="ECO:0000256" key="4">
    <source>
        <dbReference type="ARBA" id="ARBA00023027"/>
    </source>
</evidence>
<organism evidence="7 8">
    <name type="scientific">Crotalaria pallida</name>
    <name type="common">Smooth rattlebox</name>
    <name type="synonym">Crotalaria striata</name>
    <dbReference type="NCBI Taxonomy" id="3830"/>
    <lineage>
        <taxon>Eukaryota</taxon>
        <taxon>Viridiplantae</taxon>
        <taxon>Streptophyta</taxon>
        <taxon>Embryophyta</taxon>
        <taxon>Tracheophyta</taxon>
        <taxon>Spermatophyta</taxon>
        <taxon>Magnoliopsida</taxon>
        <taxon>eudicotyledons</taxon>
        <taxon>Gunneridae</taxon>
        <taxon>Pentapetalae</taxon>
        <taxon>rosids</taxon>
        <taxon>fabids</taxon>
        <taxon>Fabales</taxon>
        <taxon>Fabaceae</taxon>
        <taxon>Papilionoideae</taxon>
        <taxon>50 kb inversion clade</taxon>
        <taxon>genistoids sensu lato</taxon>
        <taxon>core genistoids</taxon>
        <taxon>Crotalarieae</taxon>
        <taxon>Crotalaria</taxon>
    </lineage>
</organism>
<dbReference type="SMART" id="SM00369">
    <property type="entry name" value="LRR_TYP"/>
    <property type="match status" value="6"/>
</dbReference>
<evidence type="ECO:0000313" key="8">
    <source>
        <dbReference type="Proteomes" id="UP001372338"/>
    </source>
</evidence>
<sequence length="1451" mass="163735">MQSSSGSDVMSPTPGAFRLRWDVFLSFRGTDTRDTFTKTLYHFLTSHGVRAFRDDDGLDRGDEIAATLLEAIDDSAASIVIISPNYASSHWCLEELAKICDCNRLILPVFYNVDPSDVRKQRGPFETGFRCHEERFQKQKGKVDKWREAMKKVGGIAGFVFNTSEEHNLIQRLVQRVLKELSNTPMCVGEFMVGLDDRVEQVMKLLEVESNGVRILGLYGMGGIGKTTMAKALFNRLVDRFEHRCFISNVREVSSKDNGLVSLQSKIIKDLFPGEAAPAVINDVNAGISSIKSRVHDDRVLIVLDDVDDVNQFNCLIGKRDWFYEGSRIVITTRDREVLTKSHVNELYEVKELCSSEALELFSHHALRRKEPTGNFLKLSEQIVSLTGKLPLALEVFGSFLFGKRRVEEWEDALEKLKLIRPKHLQDMLKISYNGLDDQEKCIFLDIACLILQMGMKRDDLIDSLRGCGFRGEIAITVLVEKCLIKITEDNTLWMHDQIRDMGRQIVLDENLLDPGMRSRLWDRAEIMMVMKDVKGTRYIQGIALDEPRFNRIEVESNSSKNFQWRTSLGNLLAHIKPSINNYLQPQAEKNKEVKAHTKSFEPMVSLRLLLINNLRLEGKSLPAELKWLRWQGCPFKCMPLDSWPRELAVLDLSNSNKIENVWGWKGSKVPENLVVLNLSYCIQLASIPDLSRCGHLEKIILENCISLTTIHESIGSLTTLRTLNLTLCSNLTELPSDVSGLKHLDSLILSRCWKLKALPENIGSLESLKTLLADDTAIEEIPRSIFRLTKLEQLTLDCCQHLRRLPSCIGQLSSLQELSLNHSCLEELPSSVGSLKNLENLGLMCKSLTVIPDSIGDLTSLTELWVNNSAIRELPSTIGSLSYLRKLSVGKCKLLSKLPDSIKALASVVELQLNETAITNLPDQIGEMKLLRKLEMRNCKHLESLPESVGHLASLVTLNIFNGNITELPESIGLLENLVDLTLNKCRMLRMLPASIGNLRSLCHFLMEETALTDLPESFGMLSSLRTLRMAKRPDLVPNENSLLAESEIPISTENLSYFVLPSSFCNLTSLIELDARAWRISGKIPDDFEKLSSLETLNLGQNNFHSLPSSLKGLSILKKLSLPNCSELTFLPSLPSSLIELNVENCSALESIHDMSNLESLQELNLSNCVKVMDIPGLECLRSLRRLYLNGCISCSSQVCKRLSKVALRNLKNLSVPGTRLPEWFSGHTVSFSKPKNLELKGLIVGVILSINHNINIPDIMRDHRPGVVDVQANVLKLGKRLYTTTLYIRGMPRTDEDHIHLCRYKDYHPLIVSLKDGDTLCVTMRNPAFDKGLELKKCGVHLIFEGDDDYDGEEESLDKGLQSVSEKLAKFFNSSEVSSRIYTTESEEDECHKKLKTQAQEEPRSSSHSHRTLKSHFVIFFLISLMFVLLSWFCQRFMLSCVTKNFAI</sequence>
<keyword evidence="1" id="KW-0433">Leucine-rich repeat</keyword>
<name>A0AAN9I348_CROPI</name>
<dbReference type="GO" id="GO:0007165">
    <property type="term" value="P:signal transduction"/>
    <property type="evidence" value="ECO:0007669"/>
    <property type="project" value="InterPro"/>
</dbReference>
<keyword evidence="4" id="KW-0520">NAD</keyword>
<dbReference type="SUPFAM" id="SSF52200">
    <property type="entry name" value="Toll/Interleukin receptor TIR domain"/>
    <property type="match status" value="1"/>
</dbReference>
<evidence type="ECO:0000256" key="1">
    <source>
        <dbReference type="ARBA" id="ARBA00022614"/>
    </source>
</evidence>
<dbReference type="InterPro" id="IPR027417">
    <property type="entry name" value="P-loop_NTPase"/>
</dbReference>
<feature type="domain" description="TIR" evidence="6">
    <location>
        <begin position="19"/>
        <end position="181"/>
    </location>
</feature>
<dbReference type="FunFam" id="3.40.50.10140:FF:000007">
    <property type="entry name" value="Disease resistance protein (TIR-NBS-LRR class)"/>
    <property type="match status" value="1"/>
</dbReference>
<dbReference type="GO" id="GO:0043531">
    <property type="term" value="F:ADP binding"/>
    <property type="evidence" value="ECO:0007669"/>
    <property type="project" value="InterPro"/>
</dbReference>
<dbReference type="Pfam" id="PF23282">
    <property type="entry name" value="WHD_ROQ1"/>
    <property type="match status" value="1"/>
</dbReference>
<reference evidence="7 8" key="1">
    <citation type="submission" date="2024-01" db="EMBL/GenBank/DDBJ databases">
        <title>The genomes of 5 underutilized Papilionoideae crops provide insights into root nodulation and disease resistanc.</title>
        <authorList>
            <person name="Yuan L."/>
        </authorList>
    </citation>
    <scope>NUCLEOTIDE SEQUENCE [LARGE SCALE GENOMIC DNA]</scope>
    <source>
        <strain evidence="7">ZHUSHIDOU_FW_LH</strain>
        <tissue evidence="7">Leaf</tissue>
    </source>
</reference>
<dbReference type="GO" id="GO:0006952">
    <property type="term" value="P:defense response"/>
    <property type="evidence" value="ECO:0007669"/>
    <property type="project" value="UniProtKB-KW"/>
</dbReference>
<dbReference type="Gene3D" id="1.10.8.430">
    <property type="entry name" value="Helical domain of apoptotic protease-activating factors"/>
    <property type="match status" value="1"/>
</dbReference>
<keyword evidence="2" id="KW-0677">Repeat</keyword>
<dbReference type="PROSITE" id="PS50104">
    <property type="entry name" value="TIR"/>
    <property type="match status" value="1"/>
</dbReference>
<dbReference type="InterPro" id="IPR000157">
    <property type="entry name" value="TIR_dom"/>
</dbReference>
<dbReference type="InterPro" id="IPR003591">
    <property type="entry name" value="Leu-rich_rpt_typical-subtyp"/>
</dbReference>
<dbReference type="Proteomes" id="UP001372338">
    <property type="component" value="Unassembled WGS sequence"/>
</dbReference>
<dbReference type="PANTHER" id="PTHR11017:SF385">
    <property type="entry name" value="DISEASE RESISTANCE PROTEIN (TIR-NBS-LRR CLASS)-RELATED"/>
    <property type="match status" value="1"/>
</dbReference>
<evidence type="ECO:0000259" key="6">
    <source>
        <dbReference type="PROSITE" id="PS50104"/>
    </source>
</evidence>
<dbReference type="InterPro" id="IPR055414">
    <property type="entry name" value="LRR_R13L4/SHOC2-like"/>
</dbReference>
<accession>A0AAN9I348</accession>
<keyword evidence="5" id="KW-0472">Membrane</keyword>
<dbReference type="SUPFAM" id="SSF52540">
    <property type="entry name" value="P-loop containing nucleoside triphosphate hydrolases"/>
    <property type="match status" value="1"/>
</dbReference>
<dbReference type="PANTHER" id="PTHR11017">
    <property type="entry name" value="LEUCINE-RICH REPEAT-CONTAINING PROTEIN"/>
    <property type="match status" value="1"/>
</dbReference>
<dbReference type="PRINTS" id="PR00364">
    <property type="entry name" value="DISEASERSIST"/>
</dbReference>
<evidence type="ECO:0000256" key="2">
    <source>
        <dbReference type="ARBA" id="ARBA00022737"/>
    </source>
</evidence>
<dbReference type="InterPro" id="IPR001611">
    <property type="entry name" value="Leu-rich_rpt"/>
</dbReference>
<keyword evidence="3" id="KW-0611">Plant defense</keyword>
<keyword evidence="8" id="KW-1185">Reference proteome</keyword>
<dbReference type="SMART" id="SM00367">
    <property type="entry name" value="LRR_CC"/>
    <property type="match status" value="4"/>
</dbReference>
<comment type="caution">
    <text evidence="7">The sequence shown here is derived from an EMBL/GenBank/DDBJ whole genome shotgun (WGS) entry which is preliminary data.</text>
</comment>
<protein>
    <recommendedName>
        <fullName evidence="6">TIR domain-containing protein</fullName>
    </recommendedName>
</protein>
<dbReference type="Gene3D" id="3.80.10.10">
    <property type="entry name" value="Ribonuclease Inhibitor"/>
    <property type="match status" value="4"/>
</dbReference>
<feature type="transmembrane region" description="Helical" evidence="5">
    <location>
        <begin position="1418"/>
        <end position="1437"/>
    </location>
</feature>
<dbReference type="InterPro" id="IPR042197">
    <property type="entry name" value="Apaf_helical"/>
</dbReference>
<evidence type="ECO:0000256" key="3">
    <source>
        <dbReference type="ARBA" id="ARBA00022821"/>
    </source>
</evidence>
<evidence type="ECO:0000313" key="7">
    <source>
        <dbReference type="EMBL" id="KAK7258731.1"/>
    </source>
</evidence>
<dbReference type="Pfam" id="PF00931">
    <property type="entry name" value="NB-ARC"/>
    <property type="match status" value="1"/>
</dbReference>
<dbReference type="Gene3D" id="3.40.50.10140">
    <property type="entry name" value="Toll/interleukin-1 receptor homology (TIR) domain"/>
    <property type="match status" value="1"/>
</dbReference>
<dbReference type="SUPFAM" id="SSF52058">
    <property type="entry name" value="L domain-like"/>
    <property type="match status" value="2"/>
</dbReference>
<dbReference type="Gene3D" id="3.40.50.300">
    <property type="entry name" value="P-loop containing nucleotide triphosphate hydrolases"/>
    <property type="match status" value="1"/>
</dbReference>
<keyword evidence="5" id="KW-1133">Transmembrane helix</keyword>
<dbReference type="Pfam" id="PF01582">
    <property type="entry name" value="TIR"/>
    <property type="match status" value="1"/>
</dbReference>
<dbReference type="InterPro" id="IPR058192">
    <property type="entry name" value="WHD_ROQ1-like"/>
</dbReference>
<dbReference type="SMART" id="SM00255">
    <property type="entry name" value="TIR"/>
    <property type="match status" value="1"/>
</dbReference>
<dbReference type="InterPro" id="IPR035897">
    <property type="entry name" value="Toll_tir_struct_dom_sf"/>
</dbReference>
<dbReference type="GO" id="GO:0051707">
    <property type="term" value="P:response to other organism"/>
    <property type="evidence" value="ECO:0007669"/>
    <property type="project" value="UniProtKB-ARBA"/>
</dbReference>
<evidence type="ECO:0000256" key="5">
    <source>
        <dbReference type="SAM" id="Phobius"/>
    </source>
</evidence>
<proteinExistence type="predicted"/>
<dbReference type="Pfam" id="PF23598">
    <property type="entry name" value="LRR_14"/>
    <property type="match status" value="2"/>
</dbReference>
<keyword evidence="5" id="KW-0812">Transmembrane</keyword>
<gene>
    <name evidence="7" type="ORF">RIF29_24313</name>
</gene>
<dbReference type="InterPro" id="IPR002182">
    <property type="entry name" value="NB-ARC"/>
</dbReference>
<dbReference type="PROSITE" id="PS51450">
    <property type="entry name" value="LRR"/>
    <property type="match status" value="2"/>
</dbReference>